<organism evidence="1">
    <name type="scientific">Caudovirales sp. ctikv1</name>
    <dbReference type="NCBI Taxonomy" id="2826781"/>
    <lineage>
        <taxon>Viruses</taxon>
        <taxon>Duplodnaviria</taxon>
        <taxon>Heunggongvirae</taxon>
        <taxon>Uroviricota</taxon>
        <taxon>Caudoviricetes</taxon>
    </lineage>
</organism>
<proteinExistence type="predicted"/>
<evidence type="ECO:0000313" key="1">
    <source>
        <dbReference type="EMBL" id="DAD88672.1"/>
    </source>
</evidence>
<name>A0A8S5N2F7_9CAUD</name>
<dbReference type="InterPro" id="IPR009734">
    <property type="entry name" value="Myoviridae_GpU"/>
</dbReference>
<reference evidence="1" key="1">
    <citation type="journal article" date="2021" name="Proc. Natl. Acad. Sci. U.S.A.">
        <title>A Catalog of Tens of Thousands of Viruses from Human Metagenomes Reveals Hidden Associations with Chronic Diseases.</title>
        <authorList>
            <person name="Tisza M.J."/>
            <person name="Buck C.B."/>
        </authorList>
    </citation>
    <scope>NUCLEOTIDE SEQUENCE</scope>
    <source>
        <strain evidence="1">Ctikv1</strain>
    </source>
</reference>
<dbReference type="EMBL" id="BK015046">
    <property type="protein sequence ID" value="DAD88672.1"/>
    <property type="molecule type" value="Genomic_DNA"/>
</dbReference>
<accession>A0A8S5N2F7</accession>
<evidence type="ECO:0008006" key="2">
    <source>
        <dbReference type="Google" id="ProtNLM"/>
    </source>
</evidence>
<sequence length="158" mass="17864">MYIGYLADIVFYTALDNVLTVSDVTRSGSARWEKHNLMLEKPVKQFSGPDVEQITCKILISASLGQSPDSTVKKLRNYRDTGAVLPFIIGGKPVSQNYFVIMSMSEDSLFTDAYGKTQSIEVSLTLEEYPDKNTVEEKSMLNQYGQKFNKVNTILRRF</sequence>
<dbReference type="Pfam" id="PF06995">
    <property type="entry name" value="Phage_P2_GpU"/>
    <property type="match status" value="1"/>
</dbReference>
<protein>
    <recommendedName>
        <fullName evidence="2">Phage tail protein</fullName>
    </recommendedName>
</protein>